<evidence type="ECO:0000313" key="2">
    <source>
        <dbReference type="EMBL" id="GGK30143.1"/>
    </source>
</evidence>
<gene>
    <name evidence="2" type="ORF">GCM10008955_24870</name>
</gene>
<dbReference type="RefSeq" id="WP_189009057.1">
    <property type="nucleotide sequence ID" value="NZ_BMPP01000010.1"/>
</dbReference>
<organism evidence="2 3">
    <name type="scientific">Deinococcus malanensis</name>
    <dbReference type="NCBI Taxonomy" id="1706855"/>
    <lineage>
        <taxon>Bacteria</taxon>
        <taxon>Thermotogati</taxon>
        <taxon>Deinococcota</taxon>
        <taxon>Deinococci</taxon>
        <taxon>Deinococcales</taxon>
        <taxon>Deinococcaceae</taxon>
        <taxon>Deinococcus</taxon>
    </lineage>
</organism>
<name>A0ABQ2EY30_9DEIO</name>
<keyword evidence="1" id="KW-0472">Membrane</keyword>
<protein>
    <submittedName>
        <fullName evidence="2">Uncharacterized protein</fullName>
    </submittedName>
</protein>
<keyword evidence="1" id="KW-1133">Transmembrane helix</keyword>
<sequence>MTGGRGRAALVGAVASALRRIGLALLAAVLVSLTTATVLVVVSLVIDGAQAWRDAPYGWVGVFALALAFGLPAALMFGVLVAPVAALAGRVHRLWSVLTCVLGGGVLVLITTSLSFAVLGLLGGLTYAGLEERFIARRRPGPGADL</sequence>
<evidence type="ECO:0000313" key="3">
    <source>
        <dbReference type="Proteomes" id="UP000647587"/>
    </source>
</evidence>
<reference evidence="3" key="1">
    <citation type="journal article" date="2019" name="Int. J. Syst. Evol. Microbiol.">
        <title>The Global Catalogue of Microorganisms (GCM) 10K type strain sequencing project: providing services to taxonomists for standard genome sequencing and annotation.</title>
        <authorList>
            <consortium name="The Broad Institute Genomics Platform"/>
            <consortium name="The Broad Institute Genome Sequencing Center for Infectious Disease"/>
            <person name="Wu L."/>
            <person name="Ma J."/>
        </authorList>
    </citation>
    <scope>NUCLEOTIDE SEQUENCE [LARGE SCALE GENOMIC DNA]</scope>
    <source>
        <strain evidence="3">JCM 30331</strain>
    </source>
</reference>
<evidence type="ECO:0000256" key="1">
    <source>
        <dbReference type="SAM" id="Phobius"/>
    </source>
</evidence>
<accession>A0ABQ2EY30</accession>
<dbReference type="Proteomes" id="UP000647587">
    <property type="component" value="Unassembled WGS sequence"/>
</dbReference>
<proteinExistence type="predicted"/>
<feature type="transmembrane region" description="Helical" evidence="1">
    <location>
        <begin position="21"/>
        <end position="46"/>
    </location>
</feature>
<feature type="transmembrane region" description="Helical" evidence="1">
    <location>
        <begin position="94"/>
        <end position="122"/>
    </location>
</feature>
<dbReference type="EMBL" id="BMPP01000010">
    <property type="protein sequence ID" value="GGK30143.1"/>
    <property type="molecule type" value="Genomic_DNA"/>
</dbReference>
<keyword evidence="3" id="KW-1185">Reference proteome</keyword>
<keyword evidence="1" id="KW-0812">Transmembrane</keyword>
<comment type="caution">
    <text evidence="2">The sequence shown here is derived from an EMBL/GenBank/DDBJ whole genome shotgun (WGS) entry which is preliminary data.</text>
</comment>
<feature type="transmembrane region" description="Helical" evidence="1">
    <location>
        <begin position="58"/>
        <end position="82"/>
    </location>
</feature>